<gene>
    <name evidence="1" type="ORF">E5336_03255</name>
</gene>
<keyword evidence="2" id="KW-1185">Reference proteome</keyword>
<evidence type="ECO:0000313" key="1">
    <source>
        <dbReference type="EMBL" id="TGY66562.1"/>
    </source>
</evidence>
<evidence type="ECO:0000313" key="2">
    <source>
        <dbReference type="Proteomes" id="UP000308836"/>
    </source>
</evidence>
<dbReference type="EMBL" id="SRYG01000005">
    <property type="protein sequence ID" value="TGY66562.1"/>
    <property type="molecule type" value="Genomic_DNA"/>
</dbReference>
<dbReference type="Proteomes" id="UP000308836">
    <property type="component" value="Unassembled WGS sequence"/>
</dbReference>
<name>A0AC61R8M5_9FIRM</name>
<comment type="caution">
    <text evidence="1">The sequence shown here is derived from an EMBL/GenBank/DDBJ whole genome shotgun (WGS) entry which is preliminary data.</text>
</comment>
<protein>
    <submittedName>
        <fullName evidence="1">ABC-2 transporter permease</fullName>
    </submittedName>
</protein>
<proteinExistence type="predicted"/>
<accession>A0AC61R8M5</accession>
<sequence>MKGLLIKDFYIAMQNRIFLYLTGAIVVAMVFMPGGSVEFMIPYLAFMLVTDALSTISYDEFDNGYKALFTLPITRKQYVCEKYLLILGLGALVPFAIALIAVALGALKAGALVFIALVLLLLVVCMGGFALPCYLKFGIEKGRVVNIAIIMATTFLIVTLSDSAVSLSQSAWLQNPLVPWIACVAMALILSVSFLISVKIMERKEL</sequence>
<reference evidence="1" key="1">
    <citation type="submission" date="2019-04" db="EMBL/GenBank/DDBJ databases">
        <title>Microbes associate with the intestines of laboratory mice.</title>
        <authorList>
            <person name="Navarre W."/>
            <person name="Wong E."/>
            <person name="Huang K."/>
            <person name="Tropini C."/>
            <person name="Ng K."/>
            <person name="Yu B."/>
        </authorList>
    </citation>
    <scope>NUCLEOTIDE SEQUENCE</scope>
    <source>
        <strain evidence="1">NM09_H32</strain>
    </source>
</reference>
<organism evidence="1 2">
    <name type="scientific">Dubosiella muris</name>
    <dbReference type="NCBI Taxonomy" id="3038133"/>
    <lineage>
        <taxon>Bacteria</taxon>
        <taxon>Bacillati</taxon>
        <taxon>Bacillota</taxon>
        <taxon>Erysipelotrichia</taxon>
        <taxon>Erysipelotrichales</taxon>
        <taxon>Erysipelotrichaceae</taxon>
        <taxon>Dubosiella</taxon>
    </lineage>
</organism>